<dbReference type="AlphaFoldDB" id="A0A7G8BGW0"/>
<dbReference type="EMBL" id="CP060394">
    <property type="protein sequence ID" value="QNI31780.1"/>
    <property type="molecule type" value="Genomic_DNA"/>
</dbReference>
<name>A0A7G8BGW0_9BACT</name>
<dbReference type="Gene3D" id="3.90.190.10">
    <property type="entry name" value="Protein tyrosine phosphatase superfamily"/>
    <property type="match status" value="1"/>
</dbReference>
<evidence type="ECO:0000313" key="3">
    <source>
        <dbReference type="Proteomes" id="UP000515312"/>
    </source>
</evidence>
<evidence type="ECO:0000313" key="2">
    <source>
        <dbReference type="EMBL" id="QNI31780.1"/>
    </source>
</evidence>
<protein>
    <submittedName>
        <fullName evidence="2">Dual specificity protein phosphatase family protein</fullName>
    </submittedName>
</protein>
<dbReference type="Pfam" id="PF22785">
    <property type="entry name" value="Tc-R-P"/>
    <property type="match status" value="1"/>
</dbReference>
<dbReference type="KEGG" id="adin:H7849_22490"/>
<dbReference type="InterPro" id="IPR000387">
    <property type="entry name" value="Tyr_Pase_dom"/>
</dbReference>
<organism evidence="2 3">
    <name type="scientific">Alloacidobacterium dinghuense</name>
    <dbReference type="NCBI Taxonomy" id="2763107"/>
    <lineage>
        <taxon>Bacteria</taxon>
        <taxon>Pseudomonadati</taxon>
        <taxon>Acidobacteriota</taxon>
        <taxon>Terriglobia</taxon>
        <taxon>Terriglobales</taxon>
        <taxon>Acidobacteriaceae</taxon>
        <taxon>Alloacidobacterium</taxon>
    </lineage>
</organism>
<proteinExistence type="predicted"/>
<accession>A0A7G8BGW0</accession>
<reference evidence="2 3" key="1">
    <citation type="submission" date="2020-08" db="EMBL/GenBank/DDBJ databases">
        <title>Edaphobacter telluris sp. nov. and Acidobacterium dinghuensis sp. nov., two acidobacteria isolated from forest soil.</title>
        <authorList>
            <person name="Fu J."/>
            <person name="Qiu L."/>
        </authorList>
    </citation>
    <scope>NUCLEOTIDE SEQUENCE [LARGE SCALE GENOMIC DNA]</scope>
    <source>
        <strain evidence="2">4Y35</strain>
    </source>
</reference>
<dbReference type="RefSeq" id="WP_186742712.1">
    <property type="nucleotide sequence ID" value="NZ_CP060394.1"/>
</dbReference>
<dbReference type="InterPro" id="IPR029021">
    <property type="entry name" value="Prot-tyrosine_phosphatase-like"/>
</dbReference>
<gene>
    <name evidence="2" type="ORF">H7849_22490</name>
</gene>
<evidence type="ECO:0000259" key="1">
    <source>
        <dbReference type="PROSITE" id="PS50056"/>
    </source>
</evidence>
<dbReference type="Proteomes" id="UP000515312">
    <property type="component" value="Chromosome"/>
</dbReference>
<sequence length="164" mass="18150">MRNIYWIQHDESPRLAIVARPRGEDWLPDEMLAVKSSGIDILVSLLEPDEAVYLGLEQEAEFAHNAGLEFVSFPIPDRATPQNMAKFCKLISDLTDAIRAGKHVGAHCQGCIGRSTVITASVMIELGWNAVDALRVIEKARGCTVPDTEAQKRWILQFTACSQS</sequence>
<dbReference type="PROSITE" id="PS50056">
    <property type="entry name" value="TYR_PHOSPHATASE_2"/>
    <property type="match status" value="1"/>
</dbReference>
<keyword evidence="3" id="KW-1185">Reference proteome</keyword>
<dbReference type="SUPFAM" id="SSF52799">
    <property type="entry name" value="(Phosphotyrosine protein) phosphatases II"/>
    <property type="match status" value="1"/>
</dbReference>
<feature type="domain" description="Tyrosine specific protein phosphatases" evidence="1">
    <location>
        <begin position="85"/>
        <end position="152"/>
    </location>
</feature>